<gene>
    <name evidence="1" type="ORF">CDAR_183241</name>
</gene>
<evidence type="ECO:0000313" key="1">
    <source>
        <dbReference type="EMBL" id="GIY42425.1"/>
    </source>
</evidence>
<keyword evidence="2" id="KW-1185">Reference proteome</keyword>
<organism evidence="1 2">
    <name type="scientific">Caerostris darwini</name>
    <dbReference type="NCBI Taxonomy" id="1538125"/>
    <lineage>
        <taxon>Eukaryota</taxon>
        <taxon>Metazoa</taxon>
        <taxon>Ecdysozoa</taxon>
        <taxon>Arthropoda</taxon>
        <taxon>Chelicerata</taxon>
        <taxon>Arachnida</taxon>
        <taxon>Araneae</taxon>
        <taxon>Araneomorphae</taxon>
        <taxon>Entelegynae</taxon>
        <taxon>Araneoidea</taxon>
        <taxon>Araneidae</taxon>
        <taxon>Caerostris</taxon>
    </lineage>
</organism>
<name>A0AAV4TCD6_9ARAC</name>
<accession>A0AAV4TCD6</accession>
<reference evidence="1 2" key="1">
    <citation type="submission" date="2021-06" db="EMBL/GenBank/DDBJ databases">
        <title>Caerostris darwini draft genome.</title>
        <authorList>
            <person name="Kono N."/>
            <person name="Arakawa K."/>
        </authorList>
    </citation>
    <scope>NUCLEOTIDE SEQUENCE [LARGE SCALE GENOMIC DNA]</scope>
</reference>
<proteinExistence type="predicted"/>
<evidence type="ECO:0000313" key="2">
    <source>
        <dbReference type="Proteomes" id="UP001054837"/>
    </source>
</evidence>
<dbReference type="EMBL" id="BPLQ01009199">
    <property type="protein sequence ID" value="GIY42425.1"/>
    <property type="molecule type" value="Genomic_DNA"/>
</dbReference>
<sequence>MEKVRSELEPILRTVAREITQPGCVVITSGIPPLFLCTSGDRKMANEITALASFDADIKVAHKAMIYNPKIQLALVPWLRVTSSPQVCVGAADSWREFSGGWDFGTTYNGTDTADHWQG</sequence>
<dbReference type="Proteomes" id="UP001054837">
    <property type="component" value="Unassembled WGS sequence"/>
</dbReference>
<dbReference type="AlphaFoldDB" id="A0AAV4TCD6"/>
<protein>
    <submittedName>
        <fullName evidence="1">Uncharacterized protein</fullName>
    </submittedName>
</protein>
<comment type="caution">
    <text evidence="1">The sequence shown here is derived from an EMBL/GenBank/DDBJ whole genome shotgun (WGS) entry which is preliminary data.</text>
</comment>